<accession>A0A429ZS36</accession>
<organism evidence="7 8">
    <name type="scientific">Vagococcus salmoninarum</name>
    <dbReference type="NCBI Taxonomy" id="2739"/>
    <lineage>
        <taxon>Bacteria</taxon>
        <taxon>Bacillati</taxon>
        <taxon>Bacillota</taxon>
        <taxon>Bacilli</taxon>
        <taxon>Lactobacillales</taxon>
        <taxon>Enterococcaceae</taxon>
        <taxon>Vagococcus</taxon>
    </lineage>
</organism>
<feature type="binding site" evidence="6">
    <location>
        <position position="28"/>
    </location>
    <ligand>
        <name>substrate</name>
    </ligand>
</feature>
<dbReference type="GO" id="GO:0019303">
    <property type="term" value="P:D-ribose catabolic process"/>
    <property type="evidence" value="ECO:0007669"/>
    <property type="project" value="UniProtKB-UniRule"/>
</dbReference>
<proteinExistence type="inferred from homology"/>
<dbReference type="OrthoDB" id="9805009at2"/>
<keyword evidence="3 6" id="KW-0963">Cytoplasm</keyword>
<keyword evidence="4 6" id="KW-0413">Isomerase</keyword>
<protein>
    <recommendedName>
        <fullName evidence="2 6">D-ribose pyranase</fullName>
        <ecNumber evidence="2 6">5.4.99.62</ecNumber>
    </recommendedName>
</protein>
<name>A0A429ZS36_9ENTE</name>
<evidence type="ECO:0000256" key="2">
    <source>
        <dbReference type="ARBA" id="ARBA00012862"/>
    </source>
</evidence>
<dbReference type="SUPFAM" id="SSF102546">
    <property type="entry name" value="RbsD-like"/>
    <property type="match status" value="1"/>
</dbReference>
<comment type="similarity">
    <text evidence="6">Belongs to the RbsD / FucU family. RbsD subfamily.</text>
</comment>
<evidence type="ECO:0000313" key="7">
    <source>
        <dbReference type="EMBL" id="RST96526.1"/>
    </source>
</evidence>
<comment type="caution">
    <text evidence="7">The sequence shown here is derived from an EMBL/GenBank/DDBJ whole genome shotgun (WGS) entry which is preliminary data.</text>
</comment>
<dbReference type="Proteomes" id="UP000287239">
    <property type="component" value="Unassembled WGS sequence"/>
</dbReference>
<dbReference type="UniPathway" id="UPA00916">
    <property type="reaction ID" value="UER00888"/>
</dbReference>
<dbReference type="Gene3D" id="3.40.1650.10">
    <property type="entry name" value="RbsD-like domain"/>
    <property type="match status" value="1"/>
</dbReference>
<evidence type="ECO:0000256" key="1">
    <source>
        <dbReference type="ARBA" id="ARBA00000223"/>
    </source>
</evidence>
<sequence length="129" mass="13953">MMKHGILNSDIAKVLADLGHTDQIIICDAGLPVPAGVPKIDVALALGVPSFNDVLSLLEAEMVVEKVVLAEEIKEHNPRVLAHVASLYEEIGYVSHEEFKRLSSQAKAIIRTGENTPYANIILQAGVLF</sequence>
<comment type="catalytic activity">
    <reaction evidence="1 6">
        <text>beta-D-ribopyranose = beta-D-ribofuranose</text>
        <dbReference type="Rhea" id="RHEA:25432"/>
        <dbReference type="ChEBI" id="CHEBI:27476"/>
        <dbReference type="ChEBI" id="CHEBI:47002"/>
        <dbReference type="EC" id="5.4.99.62"/>
    </reaction>
</comment>
<evidence type="ECO:0000256" key="6">
    <source>
        <dbReference type="HAMAP-Rule" id="MF_01661"/>
    </source>
</evidence>
<reference evidence="7 8" key="1">
    <citation type="submission" date="2017-05" db="EMBL/GenBank/DDBJ databases">
        <title>Vagococcus spp. assemblies.</title>
        <authorList>
            <person name="Gulvik C.A."/>
        </authorList>
    </citation>
    <scope>NUCLEOTIDE SEQUENCE [LARGE SCALE GENOMIC DNA]</scope>
    <source>
        <strain evidence="7 8">NCFB 2777</strain>
    </source>
</reference>
<comment type="subunit">
    <text evidence="6">Homodecamer.</text>
</comment>
<comment type="pathway">
    <text evidence="6">Carbohydrate metabolism; D-ribose degradation; D-ribose 5-phosphate from beta-D-ribopyranose: step 1/2.</text>
</comment>
<feature type="active site" description="Proton donor" evidence="6">
    <location>
        <position position="20"/>
    </location>
</feature>
<comment type="subcellular location">
    <subcellularLocation>
        <location evidence="6">Cytoplasm</location>
    </subcellularLocation>
</comment>
<dbReference type="GO" id="GO:0016872">
    <property type="term" value="F:intramolecular lyase activity"/>
    <property type="evidence" value="ECO:0007669"/>
    <property type="project" value="UniProtKB-UniRule"/>
</dbReference>
<dbReference type="NCBIfam" id="NF008761">
    <property type="entry name" value="PRK11797.1"/>
    <property type="match status" value="1"/>
</dbReference>
<dbReference type="Pfam" id="PF05025">
    <property type="entry name" value="RbsD_FucU"/>
    <property type="match status" value="1"/>
</dbReference>
<feature type="binding site" evidence="6">
    <location>
        <position position="96"/>
    </location>
    <ligand>
        <name>substrate</name>
    </ligand>
</feature>
<dbReference type="EMBL" id="NGJU01000007">
    <property type="protein sequence ID" value="RST96526.1"/>
    <property type="molecule type" value="Genomic_DNA"/>
</dbReference>
<feature type="binding site" evidence="6">
    <location>
        <begin position="118"/>
        <end position="120"/>
    </location>
    <ligand>
        <name>substrate</name>
    </ligand>
</feature>
<dbReference type="InterPro" id="IPR023064">
    <property type="entry name" value="D-ribose_pyranase"/>
</dbReference>
<dbReference type="GeneID" id="98567981"/>
<comment type="function">
    <text evidence="6">Catalyzes the interconversion of beta-pyran and beta-furan forms of D-ribose.</text>
</comment>
<gene>
    <name evidence="6" type="primary">rbsD</name>
    <name evidence="7" type="ORF">CBF35_06335</name>
</gene>
<dbReference type="GO" id="GO:0005829">
    <property type="term" value="C:cytosol"/>
    <property type="evidence" value="ECO:0007669"/>
    <property type="project" value="TreeGrafter"/>
</dbReference>
<dbReference type="PANTHER" id="PTHR37831:SF1">
    <property type="entry name" value="D-RIBOSE PYRANASE"/>
    <property type="match status" value="1"/>
</dbReference>
<evidence type="ECO:0000256" key="5">
    <source>
        <dbReference type="ARBA" id="ARBA00023277"/>
    </source>
</evidence>
<dbReference type="AlphaFoldDB" id="A0A429ZS36"/>
<evidence type="ECO:0000256" key="3">
    <source>
        <dbReference type="ARBA" id="ARBA00022490"/>
    </source>
</evidence>
<dbReference type="GO" id="GO:0062193">
    <property type="term" value="F:D-ribose pyranase activity"/>
    <property type="evidence" value="ECO:0007669"/>
    <property type="project" value="UniProtKB-EC"/>
</dbReference>
<dbReference type="RefSeq" id="WP_126779227.1">
    <property type="nucleotide sequence ID" value="NZ_NGJU01000007.1"/>
</dbReference>
<dbReference type="EC" id="5.4.99.62" evidence="2 6"/>
<dbReference type="PANTHER" id="PTHR37831">
    <property type="entry name" value="D-RIBOSE PYRANASE"/>
    <property type="match status" value="1"/>
</dbReference>
<evidence type="ECO:0000256" key="4">
    <source>
        <dbReference type="ARBA" id="ARBA00023235"/>
    </source>
</evidence>
<dbReference type="InterPro" id="IPR023750">
    <property type="entry name" value="RbsD-like_sf"/>
</dbReference>
<dbReference type="HAMAP" id="MF_01661">
    <property type="entry name" value="D_rib_pyranase"/>
    <property type="match status" value="1"/>
</dbReference>
<dbReference type="InterPro" id="IPR007721">
    <property type="entry name" value="RbsD_FucU"/>
</dbReference>
<dbReference type="GO" id="GO:0048029">
    <property type="term" value="F:monosaccharide binding"/>
    <property type="evidence" value="ECO:0007669"/>
    <property type="project" value="InterPro"/>
</dbReference>
<keyword evidence="8" id="KW-1185">Reference proteome</keyword>
<evidence type="ECO:0000313" key="8">
    <source>
        <dbReference type="Proteomes" id="UP000287239"/>
    </source>
</evidence>
<keyword evidence="5 6" id="KW-0119">Carbohydrate metabolism</keyword>